<name>A0A1X2J1T0_9FUNG</name>
<sequence>MLNILEYTRVDSDETIYVFVMVTGLTIYIGANVEILHYIEILQYVGEKQGQYGLILRGPVVRTLQKRWYIDKSVSYSIYLKVHNYQTRGGKQNIVGHFFGKS</sequence>
<keyword evidence="1" id="KW-0472">Membrane</keyword>
<accession>A0A1X2J1T0</accession>
<evidence type="ECO:0000256" key="1">
    <source>
        <dbReference type="SAM" id="Phobius"/>
    </source>
</evidence>
<dbReference type="Proteomes" id="UP000193560">
    <property type="component" value="Unassembled WGS sequence"/>
</dbReference>
<keyword evidence="3" id="KW-1185">Reference proteome</keyword>
<evidence type="ECO:0000313" key="2">
    <source>
        <dbReference type="EMBL" id="ORZ25817.1"/>
    </source>
</evidence>
<reference evidence="2 3" key="1">
    <citation type="submission" date="2016-07" db="EMBL/GenBank/DDBJ databases">
        <title>Pervasive Adenine N6-methylation of Active Genes in Fungi.</title>
        <authorList>
            <consortium name="DOE Joint Genome Institute"/>
            <person name="Mondo S.J."/>
            <person name="Dannebaum R.O."/>
            <person name="Kuo R.C."/>
            <person name="Labutti K."/>
            <person name="Haridas S."/>
            <person name="Kuo A."/>
            <person name="Salamov A."/>
            <person name="Ahrendt S.R."/>
            <person name="Lipzen A."/>
            <person name="Sullivan W."/>
            <person name="Andreopoulos W.B."/>
            <person name="Clum A."/>
            <person name="Lindquist E."/>
            <person name="Daum C."/>
            <person name="Ramamoorthy G.K."/>
            <person name="Gryganskyi A."/>
            <person name="Culley D."/>
            <person name="Magnuson J.K."/>
            <person name="James T.Y."/>
            <person name="O'Malley M.A."/>
            <person name="Stajich J.E."/>
            <person name="Spatafora J.W."/>
            <person name="Visel A."/>
            <person name="Grigoriev I.V."/>
        </authorList>
    </citation>
    <scope>NUCLEOTIDE SEQUENCE [LARGE SCALE GENOMIC DNA]</scope>
    <source>
        <strain evidence="2 3">NRRL 1336</strain>
    </source>
</reference>
<organism evidence="2 3">
    <name type="scientific">Absidia repens</name>
    <dbReference type="NCBI Taxonomy" id="90262"/>
    <lineage>
        <taxon>Eukaryota</taxon>
        <taxon>Fungi</taxon>
        <taxon>Fungi incertae sedis</taxon>
        <taxon>Mucoromycota</taxon>
        <taxon>Mucoromycotina</taxon>
        <taxon>Mucoromycetes</taxon>
        <taxon>Mucorales</taxon>
        <taxon>Cunninghamellaceae</taxon>
        <taxon>Absidia</taxon>
    </lineage>
</organism>
<keyword evidence="1" id="KW-0812">Transmembrane</keyword>
<dbReference type="AlphaFoldDB" id="A0A1X2J1T0"/>
<comment type="caution">
    <text evidence="2">The sequence shown here is derived from an EMBL/GenBank/DDBJ whole genome shotgun (WGS) entry which is preliminary data.</text>
</comment>
<evidence type="ECO:0000313" key="3">
    <source>
        <dbReference type="Proteomes" id="UP000193560"/>
    </source>
</evidence>
<protein>
    <submittedName>
        <fullName evidence="2">Uncharacterized protein</fullName>
    </submittedName>
</protein>
<keyword evidence="1" id="KW-1133">Transmembrane helix</keyword>
<proteinExistence type="predicted"/>
<gene>
    <name evidence="2" type="ORF">BCR42DRAFT_386417</name>
</gene>
<feature type="transmembrane region" description="Helical" evidence="1">
    <location>
        <begin position="16"/>
        <end position="39"/>
    </location>
</feature>
<dbReference type="EMBL" id="MCGE01000001">
    <property type="protein sequence ID" value="ORZ25817.1"/>
    <property type="molecule type" value="Genomic_DNA"/>
</dbReference>